<dbReference type="STRING" id="1802519.A2961_03120"/>
<organism evidence="2 3">
    <name type="scientific">Candidatus Woesebacteria bacterium RIFCSPLOWO2_01_FULL_39_21</name>
    <dbReference type="NCBI Taxonomy" id="1802519"/>
    <lineage>
        <taxon>Bacteria</taxon>
        <taxon>Candidatus Woeseibacteriota</taxon>
    </lineage>
</organism>
<evidence type="ECO:0000256" key="1">
    <source>
        <dbReference type="SAM" id="Phobius"/>
    </source>
</evidence>
<reference evidence="2 3" key="1">
    <citation type="journal article" date="2016" name="Nat. Commun.">
        <title>Thousands of microbial genomes shed light on interconnected biogeochemical processes in an aquifer system.</title>
        <authorList>
            <person name="Anantharaman K."/>
            <person name="Brown C.T."/>
            <person name="Hug L.A."/>
            <person name="Sharon I."/>
            <person name="Castelle C.J."/>
            <person name="Probst A.J."/>
            <person name="Thomas B.C."/>
            <person name="Singh A."/>
            <person name="Wilkins M.J."/>
            <person name="Karaoz U."/>
            <person name="Brodie E.L."/>
            <person name="Williams K.H."/>
            <person name="Hubbard S.S."/>
            <person name="Banfield J.F."/>
        </authorList>
    </citation>
    <scope>NUCLEOTIDE SEQUENCE [LARGE SCALE GENOMIC DNA]</scope>
</reference>
<sequence length="186" mass="21167">MAARKKNKEINLLPQEQFAASTTGRVLAWVLSTFRMIVILTEMIVIIAFLSRFWLDIKSNDLTDEVDNEREIVESYSDFEAVFRNTQKRLGVFAQFTTSPLHSDTIKNYITPYLPSDILLKSISISRGEIDIQGSSFTEQSIAQFISNLNSTSKLTEINLTQISSKQESPFIDFSISSKIKKEENI</sequence>
<dbReference type="Pfam" id="PF05137">
    <property type="entry name" value="PilN"/>
    <property type="match status" value="1"/>
</dbReference>
<dbReference type="AlphaFoldDB" id="A0A1F8BIC8"/>
<feature type="transmembrane region" description="Helical" evidence="1">
    <location>
        <begin position="26"/>
        <end position="50"/>
    </location>
</feature>
<keyword evidence="1" id="KW-1133">Transmembrane helix</keyword>
<dbReference type="InterPro" id="IPR007813">
    <property type="entry name" value="PilN"/>
</dbReference>
<accession>A0A1F8BIC8</accession>
<dbReference type="Proteomes" id="UP000177082">
    <property type="component" value="Unassembled WGS sequence"/>
</dbReference>
<dbReference type="PANTHER" id="PTHR40278:SF1">
    <property type="entry name" value="DNA UTILIZATION PROTEIN HOFN"/>
    <property type="match status" value="1"/>
</dbReference>
<keyword evidence="1" id="KW-0812">Transmembrane</keyword>
<evidence type="ECO:0008006" key="4">
    <source>
        <dbReference type="Google" id="ProtNLM"/>
    </source>
</evidence>
<comment type="caution">
    <text evidence="2">The sequence shown here is derived from an EMBL/GenBank/DDBJ whole genome shotgun (WGS) entry which is preliminary data.</text>
</comment>
<protein>
    <recommendedName>
        <fullName evidence="4">PilN domain-containing protein</fullName>
    </recommendedName>
</protein>
<proteinExistence type="predicted"/>
<dbReference type="EMBL" id="MGHF01000017">
    <property type="protein sequence ID" value="OGM63429.1"/>
    <property type="molecule type" value="Genomic_DNA"/>
</dbReference>
<dbReference type="InterPro" id="IPR052534">
    <property type="entry name" value="Extracell_DNA_Util/SecSys_Comp"/>
</dbReference>
<dbReference type="PANTHER" id="PTHR40278">
    <property type="entry name" value="DNA UTILIZATION PROTEIN HOFN"/>
    <property type="match status" value="1"/>
</dbReference>
<name>A0A1F8BIC8_9BACT</name>
<keyword evidence="1" id="KW-0472">Membrane</keyword>
<gene>
    <name evidence="2" type="ORF">A2961_03120</name>
</gene>
<evidence type="ECO:0000313" key="3">
    <source>
        <dbReference type="Proteomes" id="UP000177082"/>
    </source>
</evidence>
<evidence type="ECO:0000313" key="2">
    <source>
        <dbReference type="EMBL" id="OGM63429.1"/>
    </source>
</evidence>